<proteinExistence type="predicted"/>
<dbReference type="PROSITE" id="PS50893">
    <property type="entry name" value="ABC_TRANSPORTER_2"/>
    <property type="match status" value="1"/>
</dbReference>
<dbReference type="GO" id="GO:0016887">
    <property type="term" value="F:ATP hydrolysis activity"/>
    <property type="evidence" value="ECO:0007669"/>
    <property type="project" value="InterPro"/>
</dbReference>
<dbReference type="AlphaFoldDB" id="A0A1B2E7H1"/>
<dbReference type="PANTHER" id="PTHR43158">
    <property type="entry name" value="SKFA PEPTIDE EXPORT ATP-BINDING PROTEIN SKFE"/>
    <property type="match status" value="1"/>
</dbReference>
<dbReference type="Pfam" id="PF00005">
    <property type="entry name" value="ABC_tran"/>
    <property type="match status" value="1"/>
</dbReference>
<dbReference type="EMBL" id="CP016809">
    <property type="protein sequence ID" value="ANY75842.1"/>
    <property type="molecule type" value="Genomic_DNA"/>
</dbReference>
<accession>A0A1B2E7H1</accession>
<reference evidence="4" key="1">
    <citation type="submission" date="2016-08" db="EMBL/GenBank/DDBJ databases">
        <title>Complete Genome Seqeunce of Paenibacillus sp. nov. IHBB 9852 from high altitute lake of Indian trans-Himalayas.</title>
        <authorList>
            <person name="Kiran S."/>
            <person name="Swarnkar M.K."/>
            <person name="Rana A."/>
            <person name="Tewari R."/>
            <person name="Gulati A."/>
        </authorList>
    </citation>
    <scope>NUCLEOTIDE SEQUENCE [LARGE SCALE GENOMIC DNA]</scope>
    <source>
        <strain evidence="4">IHBB 9852</strain>
    </source>
</reference>
<dbReference type="Gene3D" id="3.40.50.300">
    <property type="entry name" value="P-loop containing nucleotide triphosphate hydrolases"/>
    <property type="match status" value="1"/>
</dbReference>
<evidence type="ECO:0000256" key="2">
    <source>
        <dbReference type="ARBA" id="ARBA00022840"/>
    </source>
</evidence>
<dbReference type="InterPro" id="IPR003593">
    <property type="entry name" value="AAA+_ATPase"/>
</dbReference>
<name>A0A1B2E7H1_9BACL</name>
<evidence type="ECO:0000256" key="1">
    <source>
        <dbReference type="ARBA" id="ARBA00022741"/>
    </source>
</evidence>
<evidence type="ECO:0000313" key="4">
    <source>
        <dbReference type="EMBL" id="ANY75842.1"/>
    </source>
</evidence>
<dbReference type="PANTHER" id="PTHR43158:SF5">
    <property type="entry name" value="ABC TRANSPORTER, ATP-BINDING PROTEIN"/>
    <property type="match status" value="1"/>
</dbReference>
<dbReference type="SMART" id="SM00382">
    <property type="entry name" value="AAA"/>
    <property type="match status" value="1"/>
</dbReference>
<dbReference type="RefSeq" id="WP_099479648.1">
    <property type="nucleotide sequence ID" value="NZ_CP016809.1"/>
</dbReference>
<dbReference type="KEGG" id="pib:BBD41_26510"/>
<sequence>MSQTVIEVNRLSKVYKDFTAVDNVSFTIEANKIYGFLGRNGAGKTTIMQMITAQQFATEGEIRVFGEHPYENNKVIQQICFIRESQKYPDLVTVRDVMGIASDVYPNWDAEYANELIEIFRLPLKRLVKRLSRGMLSAVGIIVGLASRAPITVFDEPYLGLDAVARELFYDQLIEDYTSHPRTIILSTHLIDEVSRLLEHIILIDGGKILLDSDTDELRGRTCNVIGHQSAVEAFIQGRKVIHTETLGSTVSATVMGKSEAEVKQEAAQAGLETVPVSLQQLIVHLTRNGKVASR</sequence>
<dbReference type="InterPro" id="IPR003439">
    <property type="entry name" value="ABC_transporter-like_ATP-bd"/>
</dbReference>
<protein>
    <submittedName>
        <fullName evidence="4">ABC transporter ATP-binding protein</fullName>
    </submittedName>
</protein>
<keyword evidence="1" id="KW-0547">Nucleotide-binding</keyword>
<dbReference type="InterPro" id="IPR027417">
    <property type="entry name" value="P-loop_NTPase"/>
</dbReference>
<evidence type="ECO:0000259" key="3">
    <source>
        <dbReference type="PROSITE" id="PS50893"/>
    </source>
</evidence>
<keyword evidence="2 4" id="KW-0067">ATP-binding</keyword>
<gene>
    <name evidence="4" type="ORF">BBD41_26510</name>
</gene>
<dbReference type="GO" id="GO:0005524">
    <property type="term" value="F:ATP binding"/>
    <property type="evidence" value="ECO:0007669"/>
    <property type="project" value="UniProtKB-KW"/>
</dbReference>
<dbReference type="CDD" id="cd03230">
    <property type="entry name" value="ABC_DR_subfamily_A"/>
    <property type="match status" value="1"/>
</dbReference>
<dbReference type="SUPFAM" id="SSF52540">
    <property type="entry name" value="P-loop containing nucleoside triphosphate hydrolases"/>
    <property type="match status" value="1"/>
</dbReference>
<organism evidence="4">
    <name type="scientific">Paenibacillus ihbetae</name>
    <dbReference type="NCBI Taxonomy" id="1870820"/>
    <lineage>
        <taxon>Bacteria</taxon>
        <taxon>Bacillati</taxon>
        <taxon>Bacillota</taxon>
        <taxon>Bacilli</taxon>
        <taxon>Bacillales</taxon>
        <taxon>Paenibacillaceae</taxon>
        <taxon>Paenibacillus</taxon>
    </lineage>
</organism>
<feature type="domain" description="ABC transporter" evidence="3">
    <location>
        <begin position="6"/>
        <end position="231"/>
    </location>
</feature>